<organism evidence="2 3">
    <name type="scientific">Dendrothele bispora (strain CBS 962.96)</name>
    <dbReference type="NCBI Taxonomy" id="1314807"/>
    <lineage>
        <taxon>Eukaryota</taxon>
        <taxon>Fungi</taxon>
        <taxon>Dikarya</taxon>
        <taxon>Basidiomycota</taxon>
        <taxon>Agaricomycotina</taxon>
        <taxon>Agaricomycetes</taxon>
        <taxon>Agaricomycetidae</taxon>
        <taxon>Agaricales</taxon>
        <taxon>Agaricales incertae sedis</taxon>
        <taxon>Dendrothele</taxon>
    </lineage>
</organism>
<keyword evidence="3" id="KW-1185">Reference proteome</keyword>
<dbReference type="OrthoDB" id="3049390at2759"/>
<sequence>MVPESEKMTPLSQEKQGRRKKTPPASHSSPAAPIYYASIFKLKQEKRFELLSNVSGTLMAELNGYSMSGDTSMGGTTKGDRDRVCNQHISLLKKNEQDDEVLDFFKYHTWTPDKLNMLCEHNSQASATASFHRGQKVTGWGEGSMTGWGVWLPTGGASGDGYDIYKGMAISKQASVEEGIDLFQDHAEIGIHSEGDAGHGLCCQLEWFGKKE</sequence>
<protein>
    <submittedName>
        <fullName evidence="2">Uncharacterized protein</fullName>
    </submittedName>
</protein>
<name>A0A4S8LU91_DENBC</name>
<proteinExistence type="predicted"/>
<dbReference type="Proteomes" id="UP000297245">
    <property type="component" value="Unassembled WGS sequence"/>
</dbReference>
<evidence type="ECO:0000313" key="2">
    <source>
        <dbReference type="EMBL" id="THU93147.1"/>
    </source>
</evidence>
<reference evidence="2 3" key="1">
    <citation type="journal article" date="2019" name="Nat. Ecol. Evol.">
        <title>Megaphylogeny resolves global patterns of mushroom evolution.</title>
        <authorList>
            <person name="Varga T."/>
            <person name="Krizsan K."/>
            <person name="Foldi C."/>
            <person name="Dima B."/>
            <person name="Sanchez-Garcia M."/>
            <person name="Sanchez-Ramirez S."/>
            <person name="Szollosi G.J."/>
            <person name="Szarkandi J.G."/>
            <person name="Papp V."/>
            <person name="Albert L."/>
            <person name="Andreopoulos W."/>
            <person name="Angelini C."/>
            <person name="Antonin V."/>
            <person name="Barry K.W."/>
            <person name="Bougher N.L."/>
            <person name="Buchanan P."/>
            <person name="Buyck B."/>
            <person name="Bense V."/>
            <person name="Catcheside P."/>
            <person name="Chovatia M."/>
            <person name="Cooper J."/>
            <person name="Damon W."/>
            <person name="Desjardin D."/>
            <person name="Finy P."/>
            <person name="Geml J."/>
            <person name="Haridas S."/>
            <person name="Hughes K."/>
            <person name="Justo A."/>
            <person name="Karasinski D."/>
            <person name="Kautmanova I."/>
            <person name="Kiss B."/>
            <person name="Kocsube S."/>
            <person name="Kotiranta H."/>
            <person name="LaButti K.M."/>
            <person name="Lechner B.E."/>
            <person name="Liimatainen K."/>
            <person name="Lipzen A."/>
            <person name="Lukacs Z."/>
            <person name="Mihaltcheva S."/>
            <person name="Morgado L.N."/>
            <person name="Niskanen T."/>
            <person name="Noordeloos M.E."/>
            <person name="Ohm R.A."/>
            <person name="Ortiz-Santana B."/>
            <person name="Ovrebo C."/>
            <person name="Racz N."/>
            <person name="Riley R."/>
            <person name="Savchenko A."/>
            <person name="Shiryaev A."/>
            <person name="Soop K."/>
            <person name="Spirin V."/>
            <person name="Szebenyi C."/>
            <person name="Tomsovsky M."/>
            <person name="Tulloss R.E."/>
            <person name="Uehling J."/>
            <person name="Grigoriev I.V."/>
            <person name="Vagvolgyi C."/>
            <person name="Papp T."/>
            <person name="Martin F.M."/>
            <person name="Miettinen O."/>
            <person name="Hibbett D.S."/>
            <person name="Nagy L.G."/>
        </authorList>
    </citation>
    <scope>NUCLEOTIDE SEQUENCE [LARGE SCALE GENOMIC DNA]</scope>
    <source>
        <strain evidence="2 3">CBS 962.96</strain>
    </source>
</reference>
<dbReference type="AlphaFoldDB" id="A0A4S8LU91"/>
<feature type="region of interest" description="Disordered" evidence="1">
    <location>
        <begin position="1"/>
        <end position="30"/>
    </location>
</feature>
<dbReference type="EMBL" id="ML179257">
    <property type="protein sequence ID" value="THU93147.1"/>
    <property type="molecule type" value="Genomic_DNA"/>
</dbReference>
<gene>
    <name evidence="2" type="ORF">K435DRAFT_799940</name>
</gene>
<accession>A0A4S8LU91</accession>
<evidence type="ECO:0000256" key="1">
    <source>
        <dbReference type="SAM" id="MobiDB-lite"/>
    </source>
</evidence>
<evidence type="ECO:0000313" key="3">
    <source>
        <dbReference type="Proteomes" id="UP000297245"/>
    </source>
</evidence>